<comment type="caution">
    <text evidence="1">The sequence shown here is derived from an EMBL/GenBank/DDBJ whole genome shotgun (WGS) entry which is preliminary data.</text>
</comment>
<dbReference type="EMBL" id="MSTR01000014">
    <property type="protein sequence ID" value="ONN41444.1"/>
    <property type="molecule type" value="Genomic_DNA"/>
</dbReference>
<proteinExistence type="predicted"/>
<accession>A0A1V2UDS9</accession>
<dbReference type="Pfam" id="PF04276">
    <property type="entry name" value="DUF443"/>
    <property type="match status" value="1"/>
</dbReference>
<reference evidence="1 2" key="1">
    <citation type="submission" date="2016-12" db="EMBL/GenBank/DDBJ databases">
        <authorList>
            <person name="Song W.-J."/>
            <person name="Kurnit D.M."/>
        </authorList>
    </citation>
    <scope>NUCLEOTIDE SEQUENCE [LARGE SCALE GENOMIC DNA]</scope>
    <source>
        <strain evidence="1 2">CGB1038-1_S1</strain>
    </source>
</reference>
<evidence type="ECO:0000313" key="2">
    <source>
        <dbReference type="Proteomes" id="UP000189299"/>
    </source>
</evidence>
<dbReference type="AlphaFoldDB" id="A0A1V2UDS9"/>
<organism evidence="1 2">
    <name type="scientific">Enterococcus mundtii</name>
    <dbReference type="NCBI Taxonomy" id="53346"/>
    <lineage>
        <taxon>Bacteria</taxon>
        <taxon>Bacillati</taxon>
        <taxon>Bacillota</taxon>
        <taxon>Bacilli</taxon>
        <taxon>Lactobacillales</taxon>
        <taxon>Enterococcaceae</taxon>
        <taxon>Enterococcus</taxon>
    </lineage>
</organism>
<protein>
    <submittedName>
        <fullName evidence="1">Uncharacterized protein</fullName>
    </submittedName>
</protein>
<dbReference type="RefSeq" id="WP_010734652.1">
    <property type="nucleotide sequence ID" value="NZ_CABMMO010000014.1"/>
</dbReference>
<evidence type="ECO:0000313" key="1">
    <source>
        <dbReference type="EMBL" id="ONN41444.1"/>
    </source>
</evidence>
<dbReference type="NCBIfam" id="TIGR01218">
    <property type="entry name" value="Gpos_tandem_5TM"/>
    <property type="match status" value="1"/>
</dbReference>
<name>A0A1V2UDS9_ENTMU</name>
<dbReference type="Proteomes" id="UP000189299">
    <property type="component" value="Unassembled WGS sequence"/>
</dbReference>
<gene>
    <name evidence="1" type="ORF">BTN92_12715</name>
</gene>
<sequence>MISELKNIIHNDRYKVLITEENEFYLIDADSQLKTLLFATLGWLGKYEGVKITQKDYDDLIVQKVNEKNINNLSFLYTLILFLFVLLLRMFIPEDSKYSMITFLIILLGALFIKFYLSYREKQLLHKKVFLETYEKVKIRIVPLIRVDRLLKMIVINLLLNGTSIAFSVLYIKRFNLLYMPFLIINFVFLLLLIGRAALTEQKYKISLE</sequence>
<dbReference type="InterPro" id="IPR005915">
    <property type="entry name" value="Tandem_5TM"/>
</dbReference>